<dbReference type="RefSeq" id="WP_183977583.1">
    <property type="nucleotide sequence ID" value="NZ_JACIBY010000011.1"/>
</dbReference>
<dbReference type="SMART" id="SM00448">
    <property type="entry name" value="REC"/>
    <property type="match status" value="1"/>
</dbReference>
<organism evidence="6 7">
    <name type="scientific">Runella defluvii</name>
    <dbReference type="NCBI Taxonomy" id="370973"/>
    <lineage>
        <taxon>Bacteria</taxon>
        <taxon>Pseudomonadati</taxon>
        <taxon>Bacteroidota</taxon>
        <taxon>Cytophagia</taxon>
        <taxon>Cytophagales</taxon>
        <taxon>Spirosomataceae</taxon>
        <taxon>Runella</taxon>
    </lineage>
</organism>
<dbReference type="PROSITE" id="PS50110">
    <property type="entry name" value="RESPONSE_REGULATORY"/>
    <property type="match status" value="1"/>
</dbReference>
<feature type="domain" description="Response regulatory" evidence="5">
    <location>
        <begin position="3"/>
        <end position="119"/>
    </location>
</feature>
<dbReference type="PANTHER" id="PTHR43214:SF43">
    <property type="entry name" value="TWO-COMPONENT RESPONSE REGULATOR"/>
    <property type="match status" value="1"/>
</dbReference>
<dbReference type="Pfam" id="PF00196">
    <property type="entry name" value="GerE"/>
    <property type="match status" value="1"/>
</dbReference>
<feature type="modified residue" description="4-aspartylphosphate" evidence="3">
    <location>
        <position position="54"/>
    </location>
</feature>
<keyword evidence="2 6" id="KW-0238">DNA-binding</keyword>
<proteinExistence type="predicted"/>
<dbReference type="GO" id="GO:0003677">
    <property type="term" value="F:DNA binding"/>
    <property type="evidence" value="ECO:0007669"/>
    <property type="project" value="UniProtKB-KW"/>
</dbReference>
<gene>
    <name evidence="6" type="ORF">FHS57_004575</name>
</gene>
<keyword evidence="1 3" id="KW-0597">Phosphoprotein</keyword>
<evidence type="ECO:0000313" key="6">
    <source>
        <dbReference type="EMBL" id="MBB3840555.1"/>
    </source>
</evidence>
<dbReference type="PROSITE" id="PS00622">
    <property type="entry name" value="HTH_LUXR_1"/>
    <property type="match status" value="1"/>
</dbReference>
<dbReference type="InterPro" id="IPR000792">
    <property type="entry name" value="Tscrpt_reg_LuxR_C"/>
</dbReference>
<dbReference type="InterPro" id="IPR058245">
    <property type="entry name" value="NreC/VraR/RcsB-like_REC"/>
</dbReference>
<dbReference type="Pfam" id="PF00072">
    <property type="entry name" value="Response_reg"/>
    <property type="match status" value="1"/>
</dbReference>
<dbReference type="SUPFAM" id="SSF46894">
    <property type="entry name" value="C-terminal effector domain of the bipartite response regulators"/>
    <property type="match status" value="1"/>
</dbReference>
<dbReference type="GO" id="GO:0000160">
    <property type="term" value="P:phosphorelay signal transduction system"/>
    <property type="evidence" value="ECO:0007669"/>
    <property type="project" value="InterPro"/>
</dbReference>
<reference evidence="6 7" key="1">
    <citation type="submission" date="2020-08" db="EMBL/GenBank/DDBJ databases">
        <title>Genomic Encyclopedia of Type Strains, Phase IV (KMG-IV): sequencing the most valuable type-strain genomes for metagenomic binning, comparative biology and taxonomic classification.</title>
        <authorList>
            <person name="Goeker M."/>
        </authorList>
    </citation>
    <scope>NUCLEOTIDE SEQUENCE [LARGE SCALE GENOMIC DNA]</scope>
    <source>
        <strain evidence="6 7">DSM 17976</strain>
    </source>
</reference>
<dbReference type="AlphaFoldDB" id="A0A7W6ESB8"/>
<dbReference type="PROSITE" id="PS50043">
    <property type="entry name" value="HTH_LUXR_2"/>
    <property type="match status" value="1"/>
</dbReference>
<comment type="caution">
    <text evidence="6">The sequence shown here is derived from an EMBL/GenBank/DDBJ whole genome shotgun (WGS) entry which is preliminary data.</text>
</comment>
<accession>A0A7W6ESB8</accession>
<name>A0A7W6ESB8_9BACT</name>
<dbReference type="SMART" id="SM00421">
    <property type="entry name" value="HTH_LUXR"/>
    <property type="match status" value="1"/>
</dbReference>
<evidence type="ECO:0000256" key="2">
    <source>
        <dbReference type="ARBA" id="ARBA00023125"/>
    </source>
</evidence>
<dbReference type="InterPro" id="IPR001789">
    <property type="entry name" value="Sig_transdc_resp-reg_receiver"/>
</dbReference>
<dbReference type="InterPro" id="IPR039420">
    <property type="entry name" value="WalR-like"/>
</dbReference>
<dbReference type="PANTHER" id="PTHR43214">
    <property type="entry name" value="TWO-COMPONENT RESPONSE REGULATOR"/>
    <property type="match status" value="1"/>
</dbReference>
<dbReference type="Proteomes" id="UP000541352">
    <property type="component" value="Unassembled WGS sequence"/>
</dbReference>
<dbReference type="InterPro" id="IPR011006">
    <property type="entry name" value="CheY-like_superfamily"/>
</dbReference>
<sequence>MIRVVLFEDNKSFRQNLALYLASSDEIFMCASFGDAEGCVSKIQRYKPDVVLMDIQMPGMSGIEALQAIKATLPDTKVLMQTVFDDDHRVFSAICAGANGYVLKNPDPEVMLQAIIDVHNGGAWMTPSIAAKVLRMFQSQFIKTQPTYVALTDREREILGCMVKGMSYKMIADACSLSFHTVHWHMKNIYEKLHVNSAPEAVAKAIEGKMV</sequence>
<evidence type="ECO:0000313" key="7">
    <source>
        <dbReference type="Proteomes" id="UP000541352"/>
    </source>
</evidence>
<evidence type="ECO:0000256" key="3">
    <source>
        <dbReference type="PROSITE-ProRule" id="PRU00169"/>
    </source>
</evidence>
<dbReference type="CDD" id="cd06170">
    <property type="entry name" value="LuxR_C_like"/>
    <property type="match status" value="1"/>
</dbReference>
<evidence type="ECO:0000256" key="1">
    <source>
        <dbReference type="ARBA" id="ARBA00022553"/>
    </source>
</evidence>
<evidence type="ECO:0000259" key="4">
    <source>
        <dbReference type="PROSITE" id="PS50043"/>
    </source>
</evidence>
<dbReference type="CDD" id="cd17535">
    <property type="entry name" value="REC_NarL-like"/>
    <property type="match status" value="1"/>
</dbReference>
<dbReference type="InterPro" id="IPR016032">
    <property type="entry name" value="Sig_transdc_resp-reg_C-effctor"/>
</dbReference>
<dbReference type="GO" id="GO:0006355">
    <property type="term" value="P:regulation of DNA-templated transcription"/>
    <property type="evidence" value="ECO:0007669"/>
    <property type="project" value="InterPro"/>
</dbReference>
<keyword evidence="7" id="KW-1185">Reference proteome</keyword>
<dbReference type="PRINTS" id="PR00038">
    <property type="entry name" value="HTHLUXR"/>
</dbReference>
<feature type="domain" description="HTH luxR-type" evidence="4">
    <location>
        <begin position="144"/>
        <end position="209"/>
    </location>
</feature>
<protein>
    <submittedName>
        <fullName evidence="6">DNA-binding NarL/FixJ family response regulator</fullName>
    </submittedName>
</protein>
<evidence type="ECO:0000259" key="5">
    <source>
        <dbReference type="PROSITE" id="PS50110"/>
    </source>
</evidence>
<dbReference type="EMBL" id="JACIBY010000011">
    <property type="protein sequence ID" value="MBB3840555.1"/>
    <property type="molecule type" value="Genomic_DNA"/>
</dbReference>
<dbReference type="SUPFAM" id="SSF52172">
    <property type="entry name" value="CheY-like"/>
    <property type="match status" value="1"/>
</dbReference>
<dbReference type="Gene3D" id="3.40.50.2300">
    <property type="match status" value="1"/>
</dbReference>